<evidence type="ECO:0000256" key="4">
    <source>
        <dbReference type="ARBA" id="ARBA00023172"/>
    </source>
</evidence>
<keyword evidence="4" id="KW-0233">DNA recombination</keyword>
<dbReference type="CDD" id="cd00801">
    <property type="entry name" value="INT_P4_C"/>
    <property type="match status" value="1"/>
</dbReference>
<dbReference type="InterPro" id="IPR050808">
    <property type="entry name" value="Phage_Integrase"/>
</dbReference>
<evidence type="ECO:0000313" key="9">
    <source>
        <dbReference type="Proteomes" id="UP000275199"/>
    </source>
</evidence>
<dbReference type="PANTHER" id="PTHR30629">
    <property type="entry name" value="PROPHAGE INTEGRASE"/>
    <property type="match status" value="1"/>
</dbReference>
<comment type="caution">
    <text evidence="8">The sequence shown here is derived from an EMBL/GenBank/DDBJ whole genome shotgun (WGS) entry which is preliminary data.</text>
</comment>
<reference evidence="8 9" key="1">
    <citation type="submission" date="2018-11" db="EMBL/GenBank/DDBJ databases">
        <authorList>
            <person name="Jang G.I."/>
            <person name="Hwang C.Y."/>
        </authorList>
    </citation>
    <scope>NUCLEOTIDE SEQUENCE [LARGE SCALE GENOMIC DNA]</scope>
    <source>
        <strain evidence="8 9">SSM26</strain>
    </source>
</reference>
<name>A0ABX9XQW2_9PSED</name>
<dbReference type="InterPro" id="IPR038488">
    <property type="entry name" value="Integrase_DNA-bd_sf"/>
</dbReference>
<dbReference type="InterPro" id="IPR002104">
    <property type="entry name" value="Integrase_catalytic"/>
</dbReference>
<evidence type="ECO:0000256" key="3">
    <source>
        <dbReference type="ARBA" id="ARBA00023125"/>
    </source>
</evidence>
<proteinExistence type="inferred from homology"/>
<keyword evidence="3 5" id="KW-0238">DNA-binding</keyword>
<evidence type="ECO:0000313" key="8">
    <source>
        <dbReference type="EMBL" id="ROZ88485.1"/>
    </source>
</evidence>
<dbReference type="InterPro" id="IPR025166">
    <property type="entry name" value="Integrase_DNA_bind_dom"/>
</dbReference>
<keyword evidence="9" id="KW-1185">Reference proteome</keyword>
<evidence type="ECO:0000256" key="5">
    <source>
        <dbReference type="PROSITE-ProRule" id="PRU01248"/>
    </source>
</evidence>
<sequence>MKRQDIKRRPLADTVLASLEPEAKEYRESYGIDRIYFVVNQSGRKRWEWRYKKPASGKWSWLGLGTYPDVSAKGARAKALTFSDMLDRGIDPAAPKQVAPAAPSFREVAEAWYEKKARDGRAIKTMKSMRYALDNDILPALGATPIDKVTRRQCAELQRSIEDRGAHNTSEKARSWLNQIFGMAIARGLCENNPASNLIDIAEKAPAVEQYPHLMESELPEFMQALRESPSKIMAKVAAWMVLRTASRPGMVRSAEWSEFDLEAKLWAVPAIKMKMSRDHLVPLPDQVIADLLELQRHTGRSRFLFPSEGLKSQVMSDATINKVFAQAGYKRRMTGHGSRHTCKTILSEHGWPDAWSEMQLAHKKVGLRGVYDKAAYLDGRRVMMQWYSDYLDALESGADAETKTALKARVVREQGLA</sequence>
<dbReference type="InterPro" id="IPR011010">
    <property type="entry name" value="DNA_brk_join_enz"/>
</dbReference>
<accession>A0ABX9XQW2</accession>
<dbReference type="Proteomes" id="UP000275199">
    <property type="component" value="Unassembled WGS sequence"/>
</dbReference>
<dbReference type="InterPro" id="IPR013762">
    <property type="entry name" value="Integrase-like_cat_sf"/>
</dbReference>
<dbReference type="InterPro" id="IPR053876">
    <property type="entry name" value="Phage_int_M"/>
</dbReference>
<evidence type="ECO:0000256" key="2">
    <source>
        <dbReference type="ARBA" id="ARBA00022908"/>
    </source>
</evidence>
<dbReference type="Pfam" id="PF00589">
    <property type="entry name" value="Phage_integrase"/>
    <property type="match status" value="1"/>
</dbReference>
<dbReference type="PROSITE" id="PS51900">
    <property type="entry name" value="CB"/>
    <property type="match status" value="1"/>
</dbReference>
<dbReference type="Pfam" id="PF13356">
    <property type="entry name" value="Arm-DNA-bind_3"/>
    <property type="match status" value="1"/>
</dbReference>
<organism evidence="8 9">
    <name type="scientific">Pseudomonas neustonica</name>
    <dbReference type="NCBI Taxonomy" id="2487346"/>
    <lineage>
        <taxon>Bacteria</taxon>
        <taxon>Pseudomonadati</taxon>
        <taxon>Pseudomonadota</taxon>
        <taxon>Gammaproteobacteria</taxon>
        <taxon>Pseudomonadales</taxon>
        <taxon>Pseudomonadaceae</taxon>
        <taxon>Pseudomonas</taxon>
    </lineage>
</organism>
<dbReference type="Gene3D" id="1.10.443.10">
    <property type="entry name" value="Intergrase catalytic core"/>
    <property type="match status" value="1"/>
</dbReference>
<comment type="similarity">
    <text evidence="1">Belongs to the 'phage' integrase family.</text>
</comment>
<protein>
    <submittedName>
        <fullName evidence="8">DUF4102 domain-containing protein</fullName>
    </submittedName>
</protein>
<keyword evidence="2" id="KW-0229">DNA integration</keyword>
<evidence type="ECO:0000259" key="7">
    <source>
        <dbReference type="PROSITE" id="PS51900"/>
    </source>
</evidence>
<dbReference type="PROSITE" id="PS51898">
    <property type="entry name" value="TYR_RECOMBINASE"/>
    <property type="match status" value="1"/>
</dbReference>
<evidence type="ECO:0000256" key="1">
    <source>
        <dbReference type="ARBA" id="ARBA00008857"/>
    </source>
</evidence>
<evidence type="ECO:0000259" key="6">
    <source>
        <dbReference type="PROSITE" id="PS51898"/>
    </source>
</evidence>
<feature type="domain" description="Core-binding (CB)" evidence="7">
    <location>
        <begin position="103"/>
        <end position="185"/>
    </location>
</feature>
<gene>
    <name evidence="8" type="ORF">EF096_01990</name>
</gene>
<dbReference type="PANTHER" id="PTHR30629:SF2">
    <property type="entry name" value="PROPHAGE INTEGRASE INTS-RELATED"/>
    <property type="match status" value="1"/>
</dbReference>
<dbReference type="Pfam" id="PF22022">
    <property type="entry name" value="Phage_int_M"/>
    <property type="match status" value="1"/>
</dbReference>
<dbReference type="Gene3D" id="3.30.160.390">
    <property type="entry name" value="Integrase, DNA-binding domain"/>
    <property type="match status" value="1"/>
</dbReference>
<dbReference type="SUPFAM" id="SSF56349">
    <property type="entry name" value="DNA breaking-rejoining enzymes"/>
    <property type="match status" value="1"/>
</dbReference>
<dbReference type="RefSeq" id="WP_123887922.1">
    <property type="nucleotide sequence ID" value="NZ_RKKU01000001.1"/>
</dbReference>
<dbReference type="InterPro" id="IPR044068">
    <property type="entry name" value="CB"/>
</dbReference>
<dbReference type="EMBL" id="RKKU01000001">
    <property type="protein sequence ID" value="ROZ88485.1"/>
    <property type="molecule type" value="Genomic_DNA"/>
</dbReference>
<dbReference type="Gene3D" id="1.10.150.130">
    <property type="match status" value="1"/>
</dbReference>
<feature type="domain" description="Tyr recombinase" evidence="6">
    <location>
        <begin position="209"/>
        <end position="385"/>
    </location>
</feature>
<dbReference type="InterPro" id="IPR010998">
    <property type="entry name" value="Integrase_recombinase_N"/>
</dbReference>